<name>A0AAN8JV45_PATCE</name>
<reference evidence="2 3" key="1">
    <citation type="submission" date="2024-01" db="EMBL/GenBank/DDBJ databases">
        <title>The genome of the rayed Mediterranean limpet Patella caerulea (Linnaeus, 1758).</title>
        <authorList>
            <person name="Anh-Thu Weber A."/>
            <person name="Halstead-Nussloch G."/>
        </authorList>
    </citation>
    <scope>NUCLEOTIDE SEQUENCE [LARGE SCALE GENOMIC DNA]</scope>
    <source>
        <strain evidence="2">AATW-2023a</strain>
        <tissue evidence="2">Whole specimen</tissue>
    </source>
</reference>
<keyword evidence="1" id="KW-0732">Signal</keyword>
<gene>
    <name evidence="2" type="ORF">SNE40_010001</name>
</gene>
<feature type="chain" id="PRO_5043018138" evidence="1">
    <location>
        <begin position="21"/>
        <end position="74"/>
    </location>
</feature>
<dbReference type="AlphaFoldDB" id="A0AAN8JV45"/>
<protein>
    <submittedName>
        <fullName evidence="2">Uncharacterized protein</fullName>
    </submittedName>
</protein>
<comment type="caution">
    <text evidence="2">The sequence shown here is derived from an EMBL/GenBank/DDBJ whole genome shotgun (WGS) entry which is preliminary data.</text>
</comment>
<sequence length="74" mass="7748">MSLKVLSIVVLCIYVCGVISMPHGNGHPPPPPRGPSEDLERCDIVGGNCVGPEAGCTNIGIHICMDRNQACCMA</sequence>
<dbReference type="EMBL" id="JAZGQO010000007">
    <property type="protein sequence ID" value="KAK6182285.1"/>
    <property type="molecule type" value="Genomic_DNA"/>
</dbReference>
<organism evidence="2 3">
    <name type="scientific">Patella caerulea</name>
    <name type="common">Rayed Mediterranean limpet</name>
    <dbReference type="NCBI Taxonomy" id="87958"/>
    <lineage>
        <taxon>Eukaryota</taxon>
        <taxon>Metazoa</taxon>
        <taxon>Spiralia</taxon>
        <taxon>Lophotrochozoa</taxon>
        <taxon>Mollusca</taxon>
        <taxon>Gastropoda</taxon>
        <taxon>Patellogastropoda</taxon>
        <taxon>Patelloidea</taxon>
        <taxon>Patellidae</taxon>
        <taxon>Patella</taxon>
    </lineage>
</organism>
<keyword evidence="3" id="KW-1185">Reference proteome</keyword>
<dbReference type="Proteomes" id="UP001347796">
    <property type="component" value="Unassembled WGS sequence"/>
</dbReference>
<accession>A0AAN8JV45</accession>
<feature type="signal peptide" evidence="1">
    <location>
        <begin position="1"/>
        <end position="20"/>
    </location>
</feature>
<proteinExistence type="predicted"/>
<evidence type="ECO:0000256" key="1">
    <source>
        <dbReference type="SAM" id="SignalP"/>
    </source>
</evidence>
<evidence type="ECO:0000313" key="2">
    <source>
        <dbReference type="EMBL" id="KAK6182285.1"/>
    </source>
</evidence>
<evidence type="ECO:0000313" key="3">
    <source>
        <dbReference type="Proteomes" id="UP001347796"/>
    </source>
</evidence>